<dbReference type="PANTHER" id="PTHR38042:SF1">
    <property type="entry name" value="UROPORPHYRINOGEN-III SYNTHASE, CHLOROPLASTIC"/>
    <property type="match status" value="1"/>
</dbReference>
<dbReference type="GO" id="GO:0006782">
    <property type="term" value="P:protoporphyrinogen IX biosynthetic process"/>
    <property type="evidence" value="ECO:0007669"/>
    <property type="project" value="UniProtKB-UniRule"/>
</dbReference>
<dbReference type="Proteomes" id="UP000779809">
    <property type="component" value="Unassembled WGS sequence"/>
</dbReference>
<dbReference type="InterPro" id="IPR039793">
    <property type="entry name" value="UROS/Hem4"/>
</dbReference>
<evidence type="ECO:0000259" key="10">
    <source>
        <dbReference type="Pfam" id="PF02602"/>
    </source>
</evidence>
<comment type="similarity">
    <text evidence="2 9">Belongs to the uroporphyrinogen-III synthase family.</text>
</comment>
<keyword evidence="4 9" id="KW-0456">Lyase</keyword>
<dbReference type="InterPro" id="IPR036108">
    <property type="entry name" value="4pyrrol_syn_uPrphyn_synt_sf"/>
</dbReference>
<evidence type="ECO:0000313" key="11">
    <source>
        <dbReference type="EMBL" id="MBI2677489.1"/>
    </source>
</evidence>
<gene>
    <name evidence="11" type="ORF">HYX28_01765</name>
</gene>
<dbReference type="Pfam" id="PF02602">
    <property type="entry name" value="HEM4"/>
    <property type="match status" value="1"/>
</dbReference>
<dbReference type="EC" id="4.2.1.75" evidence="3 9"/>
<protein>
    <recommendedName>
        <fullName evidence="7 9">Uroporphyrinogen-III synthase</fullName>
        <ecNumber evidence="3 9">4.2.1.75</ecNumber>
    </recommendedName>
</protein>
<evidence type="ECO:0000256" key="4">
    <source>
        <dbReference type="ARBA" id="ARBA00023239"/>
    </source>
</evidence>
<evidence type="ECO:0000256" key="9">
    <source>
        <dbReference type="RuleBase" id="RU366031"/>
    </source>
</evidence>
<name>A0A932ENN2_9BACT</name>
<organism evidence="11 12">
    <name type="scientific">Candidatus Korobacter versatilis</name>
    <dbReference type="NCBI Taxonomy" id="658062"/>
    <lineage>
        <taxon>Bacteria</taxon>
        <taxon>Pseudomonadati</taxon>
        <taxon>Acidobacteriota</taxon>
        <taxon>Terriglobia</taxon>
        <taxon>Terriglobales</taxon>
        <taxon>Candidatus Korobacteraceae</taxon>
        <taxon>Candidatus Korobacter</taxon>
    </lineage>
</organism>
<dbReference type="EMBL" id="JACPNR010000004">
    <property type="protein sequence ID" value="MBI2677489.1"/>
    <property type="molecule type" value="Genomic_DNA"/>
</dbReference>
<evidence type="ECO:0000256" key="6">
    <source>
        <dbReference type="ARBA" id="ARBA00037589"/>
    </source>
</evidence>
<comment type="caution">
    <text evidence="11">The sequence shown here is derived from an EMBL/GenBank/DDBJ whole genome shotgun (WGS) entry which is preliminary data.</text>
</comment>
<evidence type="ECO:0000256" key="2">
    <source>
        <dbReference type="ARBA" id="ARBA00008133"/>
    </source>
</evidence>
<evidence type="ECO:0000256" key="3">
    <source>
        <dbReference type="ARBA" id="ARBA00013109"/>
    </source>
</evidence>
<dbReference type="PANTHER" id="PTHR38042">
    <property type="entry name" value="UROPORPHYRINOGEN-III SYNTHASE, CHLOROPLASTIC"/>
    <property type="match status" value="1"/>
</dbReference>
<dbReference type="InterPro" id="IPR003754">
    <property type="entry name" value="4pyrrol_synth_uPrphyn_synth"/>
</dbReference>
<evidence type="ECO:0000256" key="1">
    <source>
        <dbReference type="ARBA" id="ARBA00004772"/>
    </source>
</evidence>
<evidence type="ECO:0000256" key="5">
    <source>
        <dbReference type="ARBA" id="ARBA00023244"/>
    </source>
</evidence>
<evidence type="ECO:0000256" key="7">
    <source>
        <dbReference type="ARBA" id="ARBA00040167"/>
    </source>
</evidence>
<keyword evidence="5 9" id="KW-0627">Porphyrin biosynthesis</keyword>
<evidence type="ECO:0000313" key="12">
    <source>
        <dbReference type="Proteomes" id="UP000779809"/>
    </source>
</evidence>
<proteinExistence type="inferred from homology"/>
<sequence length="234" mass="25501">MSRLLRAQGANVIEIPAIEIRTPRSYAKLDAALAALTRYDWLVLTSVNGVEAFFTRMRKRRVRTTALARLKVAAIGPATKRAIEHHGVRVAVMPREYVAEAVVQALRGRVHGKRTLLVRAKVARDVIPRELRRAGARVDVVEAYETVVPIGSASRIRAALGGERRPNVITFTSSSTVRNFVGMVGDLKLLRSAGLASIGPVTSATLRELGLKPTIEAKQYTMEGLVRAIASSKS</sequence>
<dbReference type="SUPFAM" id="SSF69618">
    <property type="entry name" value="HemD-like"/>
    <property type="match status" value="1"/>
</dbReference>
<comment type="pathway">
    <text evidence="1 9">Porphyrin-containing compound metabolism; protoporphyrin-IX biosynthesis; coproporphyrinogen-III from 5-aminolevulinate: step 3/4.</text>
</comment>
<dbReference type="CDD" id="cd06578">
    <property type="entry name" value="HemD"/>
    <property type="match status" value="1"/>
</dbReference>
<dbReference type="Gene3D" id="3.40.50.10090">
    <property type="match status" value="2"/>
</dbReference>
<dbReference type="AlphaFoldDB" id="A0A932ENN2"/>
<reference evidence="11" key="1">
    <citation type="submission" date="2020-07" db="EMBL/GenBank/DDBJ databases">
        <title>Huge and variable diversity of episymbiotic CPR bacteria and DPANN archaea in groundwater ecosystems.</title>
        <authorList>
            <person name="He C.Y."/>
            <person name="Keren R."/>
            <person name="Whittaker M."/>
            <person name="Farag I.F."/>
            <person name="Doudna J."/>
            <person name="Cate J.H.D."/>
            <person name="Banfield J.F."/>
        </authorList>
    </citation>
    <scope>NUCLEOTIDE SEQUENCE</scope>
    <source>
        <strain evidence="11">NC_groundwater_580_Pr5_B-0.1um_64_19</strain>
    </source>
</reference>
<evidence type="ECO:0000256" key="8">
    <source>
        <dbReference type="ARBA" id="ARBA00048617"/>
    </source>
</evidence>
<comment type="catalytic activity">
    <reaction evidence="8 9">
        <text>hydroxymethylbilane = uroporphyrinogen III + H2O</text>
        <dbReference type="Rhea" id="RHEA:18965"/>
        <dbReference type="ChEBI" id="CHEBI:15377"/>
        <dbReference type="ChEBI" id="CHEBI:57308"/>
        <dbReference type="ChEBI" id="CHEBI:57845"/>
        <dbReference type="EC" id="4.2.1.75"/>
    </reaction>
</comment>
<comment type="function">
    <text evidence="6 9">Catalyzes cyclization of the linear tetrapyrrole, hydroxymethylbilane, to the macrocyclic uroporphyrinogen III.</text>
</comment>
<dbReference type="GO" id="GO:0006780">
    <property type="term" value="P:uroporphyrinogen III biosynthetic process"/>
    <property type="evidence" value="ECO:0007669"/>
    <property type="project" value="UniProtKB-UniRule"/>
</dbReference>
<accession>A0A932ENN2</accession>
<dbReference type="GO" id="GO:0004852">
    <property type="term" value="F:uroporphyrinogen-III synthase activity"/>
    <property type="evidence" value="ECO:0007669"/>
    <property type="project" value="UniProtKB-UniRule"/>
</dbReference>
<feature type="domain" description="Tetrapyrrole biosynthesis uroporphyrinogen III synthase" evidence="10">
    <location>
        <begin position="1"/>
        <end position="226"/>
    </location>
</feature>